<dbReference type="InterPro" id="IPR050527">
    <property type="entry name" value="Snail/Krueppel_Znf"/>
</dbReference>
<feature type="domain" description="C2H2-type" evidence="8">
    <location>
        <begin position="1"/>
        <end position="28"/>
    </location>
</feature>
<dbReference type="Gene3D" id="3.30.160.60">
    <property type="entry name" value="Classic Zinc Finger"/>
    <property type="match status" value="3"/>
</dbReference>
<keyword evidence="3" id="KW-0677">Repeat</keyword>
<keyword evidence="4 7" id="KW-0863">Zinc-finger</keyword>
<dbReference type="Proteomes" id="UP000268535">
    <property type="component" value="Unassembled WGS sequence"/>
</dbReference>
<dbReference type="SMART" id="SM00355">
    <property type="entry name" value="ZnF_C2H2"/>
    <property type="match status" value="3"/>
</dbReference>
<dbReference type="PANTHER" id="PTHR24388">
    <property type="entry name" value="ZINC FINGER PROTEIN"/>
    <property type="match status" value="1"/>
</dbReference>
<reference evidence="10" key="1">
    <citation type="journal article" date="2018" name="Nat. Microbiol.">
        <title>Leveraging single-cell genomics to expand the fungal tree of life.</title>
        <authorList>
            <person name="Ahrendt S.R."/>
            <person name="Quandt C.A."/>
            <person name="Ciobanu D."/>
            <person name="Clum A."/>
            <person name="Salamov A."/>
            <person name="Andreopoulos B."/>
            <person name="Cheng J.F."/>
            <person name="Woyke T."/>
            <person name="Pelin A."/>
            <person name="Henrissat B."/>
            <person name="Reynolds N.K."/>
            <person name="Benny G.L."/>
            <person name="Smith M.E."/>
            <person name="James T.Y."/>
            <person name="Grigoriev I.V."/>
        </authorList>
    </citation>
    <scope>NUCLEOTIDE SEQUENCE [LARGE SCALE GENOMIC DNA]</scope>
    <source>
        <strain evidence="10">ATCC 52028</strain>
    </source>
</reference>
<feature type="non-terminal residue" evidence="9">
    <location>
        <position position="1"/>
    </location>
</feature>
<dbReference type="GO" id="GO:0000978">
    <property type="term" value="F:RNA polymerase II cis-regulatory region sequence-specific DNA binding"/>
    <property type="evidence" value="ECO:0007669"/>
    <property type="project" value="TreeGrafter"/>
</dbReference>
<evidence type="ECO:0000313" key="10">
    <source>
        <dbReference type="Proteomes" id="UP000268535"/>
    </source>
</evidence>
<evidence type="ECO:0000256" key="6">
    <source>
        <dbReference type="ARBA" id="ARBA00023242"/>
    </source>
</evidence>
<dbReference type="AlphaFoldDB" id="A0A4P9WY07"/>
<evidence type="ECO:0000256" key="2">
    <source>
        <dbReference type="ARBA" id="ARBA00022723"/>
    </source>
</evidence>
<organism evidence="9 10">
    <name type="scientific">Caulochytrium protostelioides</name>
    <dbReference type="NCBI Taxonomy" id="1555241"/>
    <lineage>
        <taxon>Eukaryota</taxon>
        <taxon>Fungi</taxon>
        <taxon>Fungi incertae sedis</taxon>
        <taxon>Chytridiomycota</taxon>
        <taxon>Chytridiomycota incertae sedis</taxon>
        <taxon>Chytridiomycetes</taxon>
        <taxon>Caulochytriales</taxon>
        <taxon>Caulochytriaceae</taxon>
        <taxon>Caulochytrium</taxon>
    </lineage>
</organism>
<evidence type="ECO:0000259" key="8">
    <source>
        <dbReference type="PROSITE" id="PS50157"/>
    </source>
</evidence>
<comment type="subcellular location">
    <subcellularLocation>
        <location evidence="1">Nucleus</location>
    </subcellularLocation>
</comment>
<dbReference type="InterPro" id="IPR036236">
    <property type="entry name" value="Znf_C2H2_sf"/>
</dbReference>
<keyword evidence="2" id="KW-0479">Metal-binding</keyword>
<dbReference type="GO" id="GO:0000981">
    <property type="term" value="F:DNA-binding transcription factor activity, RNA polymerase II-specific"/>
    <property type="evidence" value="ECO:0007669"/>
    <property type="project" value="TreeGrafter"/>
</dbReference>
<evidence type="ECO:0000256" key="7">
    <source>
        <dbReference type="PROSITE-ProRule" id="PRU00042"/>
    </source>
</evidence>
<accession>A0A4P9WY07</accession>
<dbReference type="FunFam" id="3.30.160.60:FF:002343">
    <property type="entry name" value="Zinc finger protein 33A"/>
    <property type="match status" value="1"/>
</dbReference>
<protein>
    <recommendedName>
        <fullName evidence="8">C2H2-type domain-containing protein</fullName>
    </recommendedName>
</protein>
<dbReference type="GO" id="GO:0005634">
    <property type="term" value="C:nucleus"/>
    <property type="evidence" value="ECO:0007669"/>
    <property type="project" value="UniProtKB-SubCell"/>
</dbReference>
<evidence type="ECO:0000313" key="9">
    <source>
        <dbReference type="EMBL" id="RKO97405.1"/>
    </source>
</evidence>
<dbReference type="Pfam" id="PF00096">
    <property type="entry name" value="zf-C2H2"/>
    <property type="match status" value="1"/>
</dbReference>
<dbReference type="PANTHER" id="PTHR24388:SF54">
    <property type="entry name" value="PROTEIN ESCARGOT"/>
    <property type="match status" value="1"/>
</dbReference>
<keyword evidence="5" id="KW-0862">Zinc</keyword>
<evidence type="ECO:0000256" key="1">
    <source>
        <dbReference type="ARBA" id="ARBA00004123"/>
    </source>
</evidence>
<proteinExistence type="predicted"/>
<evidence type="ECO:0000256" key="4">
    <source>
        <dbReference type="ARBA" id="ARBA00022771"/>
    </source>
</evidence>
<feature type="non-terminal residue" evidence="9">
    <location>
        <position position="76"/>
    </location>
</feature>
<sequence length="76" mass="8922">CPAKHCRKAFGRRYNLQSHLRCHSGERPFRCHACSASFSRKHDLHRHTRSLHSNDRPHLCSFCNLSFARADALKRH</sequence>
<dbReference type="InterPro" id="IPR013087">
    <property type="entry name" value="Znf_C2H2_type"/>
</dbReference>
<evidence type="ECO:0000256" key="3">
    <source>
        <dbReference type="ARBA" id="ARBA00022737"/>
    </source>
</evidence>
<dbReference type="SUPFAM" id="SSF57667">
    <property type="entry name" value="beta-beta-alpha zinc fingers"/>
    <property type="match status" value="1"/>
</dbReference>
<dbReference type="GO" id="GO:0008270">
    <property type="term" value="F:zinc ion binding"/>
    <property type="evidence" value="ECO:0007669"/>
    <property type="project" value="UniProtKB-KW"/>
</dbReference>
<evidence type="ECO:0000256" key="5">
    <source>
        <dbReference type="ARBA" id="ARBA00022833"/>
    </source>
</evidence>
<keyword evidence="6" id="KW-0539">Nucleus</keyword>
<gene>
    <name evidence="9" type="ORF">CAUPRSCDRAFT_2669</name>
</gene>
<dbReference type="PROSITE" id="PS00028">
    <property type="entry name" value="ZINC_FINGER_C2H2_1"/>
    <property type="match status" value="2"/>
</dbReference>
<name>A0A4P9WY07_9FUNG</name>
<dbReference type="PROSITE" id="PS50157">
    <property type="entry name" value="ZINC_FINGER_C2H2_2"/>
    <property type="match status" value="2"/>
</dbReference>
<feature type="domain" description="C2H2-type" evidence="8">
    <location>
        <begin position="29"/>
        <end position="57"/>
    </location>
</feature>
<dbReference type="EMBL" id="ML009282">
    <property type="protein sequence ID" value="RKO97405.1"/>
    <property type="molecule type" value="Genomic_DNA"/>
</dbReference>